<feature type="coiled-coil region" evidence="1">
    <location>
        <begin position="253"/>
        <end position="287"/>
    </location>
</feature>
<dbReference type="EMBL" id="CAUJNA010000102">
    <property type="protein sequence ID" value="CAJ1371874.1"/>
    <property type="molecule type" value="Genomic_DNA"/>
</dbReference>
<accession>A0AA36HP12</accession>
<dbReference type="AlphaFoldDB" id="A0AA36HP12"/>
<evidence type="ECO:0000313" key="4">
    <source>
        <dbReference type="Proteomes" id="UP001178507"/>
    </source>
</evidence>
<gene>
    <name evidence="3" type="ORF">EVOR1521_LOCUS2083</name>
</gene>
<keyword evidence="4" id="KW-1185">Reference proteome</keyword>
<evidence type="ECO:0000256" key="1">
    <source>
        <dbReference type="SAM" id="Coils"/>
    </source>
</evidence>
<protein>
    <submittedName>
        <fullName evidence="3">Uncharacterized protein</fullName>
    </submittedName>
</protein>
<name>A0AA36HP12_9DINO</name>
<dbReference type="Proteomes" id="UP001178507">
    <property type="component" value="Unassembled WGS sequence"/>
</dbReference>
<evidence type="ECO:0000256" key="2">
    <source>
        <dbReference type="SAM" id="MobiDB-lite"/>
    </source>
</evidence>
<reference evidence="3" key="1">
    <citation type="submission" date="2023-08" db="EMBL/GenBank/DDBJ databases">
        <authorList>
            <person name="Chen Y."/>
            <person name="Shah S."/>
            <person name="Dougan E. K."/>
            <person name="Thang M."/>
            <person name="Chan C."/>
        </authorList>
    </citation>
    <scope>NUCLEOTIDE SEQUENCE</scope>
</reference>
<proteinExistence type="predicted"/>
<feature type="region of interest" description="Disordered" evidence="2">
    <location>
        <begin position="124"/>
        <end position="157"/>
    </location>
</feature>
<sequence>MLRIPREAKARILRAVQWSRGPEASLPAAHGEWEHTSSCHGYRFFLVLVNLSAGLPPESRCQVSTSVQAEWLDVGGRTAMSGLIKSTSSEIGVECSTARRSESMIPGRVISLVALLLNARDAATSSWPTPCSAGTAEPSARSSSCARQKPPRRWSESHRFGKGFVWGTGPITTAKKDRKWASRPKSPAALSEQAQGQILVERKVEAFRQLAANLDAQVIDQIVEEHNRRLGGGASASGLEACRLELLQCQETLALREQELSDCREELQRLREHCASLEDREQKLAAVVGAGPTQARAQPVYAPMCLGCGKLSWLGCRFDVFSFGEAGKRPVKLKAASAQGGSGLFMSWQEPN</sequence>
<keyword evidence="1" id="KW-0175">Coiled coil</keyword>
<comment type="caution">
    <text evidence="3">The sequence shown here is derived from an EMBL/GenBank/DDBJ whole genome shotgun (WGS) entry which is preliminary data.</text>
</comment>
<evidence type="ECO:0000313" key="3">
    <source>
        <dbReference type="EMBL" id="CAJ1371874.1"/>
    </source>
</evidence>
<organism evidence="3 4">
    <name type="scientific">Effrenium voratum</name>
    <dbReference type="NCBI Taxonomy" id="2562239"/>
    <lineage>
        <taxon>Eukaryota</taxon>
        <taxon>Sar</taxon>
        <taxon>Alveolata</taxon>
        <taxon>Dinophyceae</taxon>
        <taxon>Suessiales</taxon>
        <taxon>Symbiodiniaceae</taxon>
        <taxon>Effrenium</taxon>
    </lineage>
</organism>